<protein>
    <submittedName>
        <fullName evidence="2">Uncharacterized protein</fullName>
    </submittedName>
</protein>
<dbReference type="EMBL" id="BMKK01000001">
    <property type="protein sequence ID" value="GGD45952.1"/>
    <property type="molecule type" value="Genomic_DNA"/>
</dbReference>
<evidence type="ECO:0000256" key="1">
    <source>
        <dbReference type="SAM" id="MobiDB-lite"/>
    </source>
</evidence>
<keyword evidence="3" id="KW-1185">Reference proteome</keyword>
<organism evidence="2 3">
    <name type="scientific">Emticicia aquatilis</name>
    <dbReference type="NCBI Taxonomy" id="1537369"/>
    <lineage>
        <taxon>Bacteria</taxon>
        <taxon>Pseudomonadati</taxon>
        <taxon>Bacteroidota</taxon>
        <taxon>Cytophagia</taxon>
        <taxon>Cytophagales</taxon>
        <taxon>Leadbetterellaceae</taxon>
        <taxon>Emticicia</taxon>
    </lineage>
</organism>
<dbReference type="AlphaFoldDB" id="A0A916YHM6"/>
<feature type="compositionally biased region" description="Gly residues" evidence="1">
    <location>
        <begin position="127"/>
        <end position="147"/>
    </location>
</feature>
<reference evidence="2" key="2">
    <citation type="submission" date="2020-09" db="EMBL/GenBank/DDBJ databases">
        <authorList>
            <person name="Sun Q."/>
            <person name="Zhou Y."/>
        </authorList>
    </citation>
    <scope>NUCLEOTIDE SEQUENCE</scope>
    <source>
        <strain evidence="2">CGMCC 1.15958</strain>
    </source>
</reference>
<accession>A0A916YHM6</accession>
<evidence type="ECO:0000313" key="2">
    <source>
        <dbReference type="EMBL" id="GGD45952.1"/>
    </source>
</evidence>
<proteinExistence type="predicted"/>
<dbReference type="Proteomes" id="UP000609064">
    <property type="component" value="Unassembled WGS sequence"/>
</dbReference>
<dbReference type="RefSeq" id="WP_188764670.1">
    <property type="nucleotide sequence ID" value="NZ_BMKK01000001.1"/>
</dbReference>
<sequence>MKIFKNASGGGFEVVANCKTRKYTSIINLIGLIISSLQEQLAVSVDIGKAVLPVKGILFSESGSGSAYKIQILEGTKLLKEFLGANAQIDALRYMASTLQKTNMKSILNNGDYQIKLSADTVNNQNNGGGTGNSGGTGTGNNTGGGNTTNPTETLASQVVGVIGSTPQLMQQLNPKLFFESSGDFELSGSQNGATIYFHDGQQIDDPFFKLTLKDGNLTLAVVNTAARPVKVYHETEFLMDVLGESHVMVYGTNGLYRSTKLDYPSSADIQAMIQNKIDELVQSPEKESMIGNAKLVNTASYQIQKFDSFLVVGVPTEGISNALFLPNVGQNQQVDLTLMIENPQGATFLYRMAGFSMMV</sequence>
<evidence type="ECO:0000313" key="3">
    <source>
        <dbReference type="Proteomes" id="UP000609064"/>
    </source>
</evidence>
<gene>
    <name evidence="2" type="ORF">GCM10011514_07430</name>
</gene>
<feature type="region of interest" description="Disordered" evidence="1">
    <location>
        <begin position="124"/>
        <end position="152"/>
    </location>
</feature>
<name>A0A916YHM6_9BACT</name>
<reference evidence="2" key="1">
    <citation type="journal article" date="2014" name="Int. J. Syst. Evol. Microbiol.">
        <title>Complete genome sequence of Corynebacterium casei LMG S-19264T (=DSM 44701T), isolated from a smear-ripened cheese.</title>
        <authorList>
            <consortium name="US DOE Joint Genome Institute (JGI-PGF)"/>
            <person name="Walter F."/>
            <person name="Albersmeier A."/>
            <person name="Kalinowski J."/>
            <person name="Ruckert C."/>
        </authorList>
    </citation>
    <scope>NUCLEOTIDE SEQUENCE</scope>
    <source>
        <strain evidence="2">CGMCC 1.15958</strain>
    </source>
</reference>
<comment type="caution">
    <text evidence="2">The sequence shown here is derived from an EMBL/GenBank/DDBJ whole genome shotgun (WGS) entry which is preliminary data.</text>
</comment>